<protein>
    <recommendedName>
        <fullName evidence="9">BED-type domain-containing protein</fullName>
    </recommendedName>
</protein>
<feature type="compositionally biased region" description="Basic residues" evidence="6">
    <location>
        <begin position="104"/>
        <end position="122"/>
    </location>
</feature>
<dbReference type="OrthoDB" id="4951847at2759"/>
<feature type="compositionally biased region" description="Low complexity" evidence="6">
    <location>
        <begin position="214"/>
        <end position="227"/>
    </location>
</feature>
<dbReference type="GO" id="GO:0008270">
    <property type="term" value="F:zinc ion binding"/>
    <property type="evidence" value="ECO:0007669"/>
    <property type="project" value="UniProtKB-KW"/>
</dbReference>
<organism evidence="7 8">
    <name type="scientific">Ramazzottius varieornatus</name>
    <name type="common">Water bear</name>
    <name type="synonym">Tardigrade</name>
    <dbReference type="NCBI Taxonomy" id="947166"/>
    <lineage>
        <taxon>Eukaryota</taxon>
        <taxon>Metazoa</taxon>
        <taxon>Ecdysozoa</taxon>
        <taxon>Tardigrada</taxon>
        <taxon>Eutardigrada</taxon>
        <taxon>Parachela</taxon>
        <taxon>Hypsibioidea</taxon>
        <taxon>Ramazzottiidae</taxon>
        <taxon>Ramazzottius</taxon>
    </lineage>
</organism>
<feature type="compositionally biased region" description="Acidic residues" evidence="6">
    <location>
        <begin position="87"/>
        <end position="97"/>
    </location>
</feature>
<dbReference type="PANTHER" id="PTHR46481">
    <property type="entry name" value="ZINC FINGER BED DOMAIN-CONTAINING PROTEIN 4"/>
    <property type="match status" value="1"/>
</dbReference>
<keyword evidence="2" id="KW-0479">Metal-binding</keyword>
<gene>
    <name evidence="7" type="primary">RvY_07006</name>
    <name evidence="7" type="synonym">RvY_07006.1</name>
    <name evidence="7" type="ORF">RvY_07006-1</name>
</gene>
<comment type="caution">
    <text evidence="7">The sequence shown here is derived from an EMBL/GenBank/DDBJ whole genome shotgun (WGS) entry which is preliminary data.</text>
</comment>
<evidence type="ECO:0000256" key="1">
    <source>
        <dbReference type="ARBA" id="ARBA00004123"/>
    </source>
</evidence>
<dbReference type="AlphaFoldDB" id="A0A1D1VA26"/>
<feature type="region of interest" description="Disordered" evidence="6">
    <location>
        <begin position="76"/>
        <end position="123"/>
    </location>
</feature>
<evidence type="ECO:0000256" key="3">
    <source>
        <dbReference type="ARBA" id="ARBA00022771"/>
    </source>
</evidence>
<sequence>MRTYTVRIPLNMGRKKSTCVQYFELTKDEQMKCEKAKCRFCGWVSAKNTVRMKTHLAKHCTACPEQVKREYHEQIEEDVTESTTGEETNEESVEEPNDNSRLSEKRKKPSSPQKSRRKKKRKAISDRSFLIEENKEIDRALADYLFSANLPLSTVENPFFVQFCKKLKPTYDLPSRHRIVSQNFIQGAQPFQMNYFNPGLALNLPVQTTPNHQPSSSSTETPSGSSSFLATPPQFHVQLPAGVIQNQVYPLQLPNHPLSTVMNSSGEQQPAAFQLIRITNP</sequence>
<proteinExistence type="predicted"/>
<dbReference type="EMBL" id="BDGG01000003">
    <property type="protein sequence ID" value="GAU95378.1"/>
    <property type="molecule type" value="Genomic_DNA"/>
</dbReference>
<dbReference type="InterPro" id="IPR052035">
    <property type="entry name" value="ZnF_BED_domain_contain"/>
</dbReference>
<evidence type="ECO:0000313" key="8">
    <source>
        <dbReference type="Proteomes" id="UP000186922"/>
    </source>
</evidence>
<dbReference type="GO" id="GO:0005634">
    <property type="term" value="C:nucleus"/>
    <property type="evidence" value="ECO:0007669"/>
    <property type="project" value="UniProtKB-SubCell"/>
</dbReference>
<keyword evidence="5" id="KW-0539">Nucleus</keyword>
<accession>A0A1D1VA26</accession>
<evidence type="ECO:0000256" key="5">
    <source>
        <dbReference type="ARBA" id="ARBA00023242"/>
    </source>
</evidence>
<dbReference type="Proteomes" id="UP000186922">
    <property type="component" value="Unassembled WGS sequence"/>
</dbReference>
<feature type="region of interest" description="Disordered" evidence="6">
    <location>
        <begin position="204"/>
        <end position="229"/>
    </location>
</feature>
<dbReference type="PANTHER" id="PTHR46481:SF10">
    <property type="entry name" value="ZINC FINGER BED DOMAIN-CONTAINING PROTEIN 39"/>
    <property type="match status" value="1"/>
</dbReference>
<evidence type="ECO:0008006" key="9">
    <source>
        <dbReference type="Google" id="ProtNLM"/>
    </source>
</evidence>
<evidence type="ECO:0000256" key="6">
    <source>
        <dbReference type="SAM" id="MobiDB-lite"/>
    </source>
</evidence>
<keyword evidence="3" id="KW-0863">Zinc-finger</keyword>
<name>A0A1D1VA26_RAMVA</name>
<evidence type="ECO:0000313" key="7">
    <source>
        <dbReference type="EMBL" id="GAU95378.1"/>
    </source>
</evidence>
<comment type="subcellular location">
    <subcellularLocation>
        <location evidence="1">Nucleus</location>
    </subcellularLocation>
</comment>
<keyword evidence="4" id="KW-0862">Zinc</keyword>
<evidence type="ECO:0000256" key="2">
    <source>
        <dbReference type="ARBA" id="ARBA00022723"/>
    </source>
</evidence>
<reference evidence="7 8" key="1">
    <citation type="journal article" date="2016" name="Nat. Commun.">
        <title>Extremotolerant tardigrade genome and improved radiotolerance of human cultured cells by tardigrade-unique protein.</title>
        <authorList>
            <person name="Hashimoto T."/>
            <person name="Horikawa D.D."/>
            <person name="Saito Y."/>
            <person name="Kuwahara H."/>
            <person name="Kozuka-Hata H."/>
            <person name="Shin-I T."/>
            <person name="Minakuchi Y."/>
            <person name="Ohishi K."/>
            <person name="Motoyama A."/>
            <person name="Aizu T."/>
            <person name="Enomoto A."/>
            <person name="Kondo K."/>
            <person name="Tanaka S."/>
            <person name="Hara Y."/>
            <person name="Koshikawa S."/>
            <person name="Sagara H."/>
            <person name="Miura T."/>
            <person name="Yokobori S."/>
            <person name="Miyagawa K."/>
            <person name="Suzuki Y."/>
            <person name="Kubo T."/>
            <person name="Oyama M."/>
            <person name="Kohara Y."/>
            <person name="Fujiyama A."/>
            <person name="Arakawa K."/>
            <person name="Katayama T."/>
            <person name="Toyoda A."/>
            <person name="Kunieda T."/>
        </authorList>
    </citation>
    <scope>NUCLEOTIDE SEQUENCE [LARGE SCALE GENOMIC DNA]</scope>
    <source>
        <strain evidence="7 8">YOKOZUNA-1</strain>
    </source>
</reference>
<evidence type="ECO:0000256" key="4">
    <source>
        <dbReference type="ARBA" id="ARBA00022833"/>
    </source>
</evidence>
<keyword evidence="8" id="KW-1185">Reference proteome</keyword>